<organism evidence="5 6">
    <name type="scientific">Pantoea rwandensis</name>
    <dbReference type="NCBI Taxonomy" id="1076550"/>
    <lineage>
        <taxon>Bacteria</taxon>
        <taxon>Pseudomonadati</taxon>
        <taxon>Pseudomonadota</taxon>
        <taxon>Gammaproteobacteria</taxon>
        <taxon>Enterobacterales</taxon>
        <taxon>Erwiniaceae</taxon>
        <taxon>Pantoea</taxon>
    </lineage>
</organism>
<dbReference type="InterPro" id="IPR000743">
    <property type="entry name" value="Glyco_hydro_28"/>
</dbReference>
<dbReference type="GO" id="GO:0004650">
    <property type="term" value="F:polygalacturonase activity"/>
    <property type="evidence" value="ECO:0007669"/>
    <property type="project" value="InterPro"/>
</dbReference>
<sequence>MHISLADFYPVANGETLDTYCFQRALDHLSARGGGTLSVPPGRYHLGTLVLGSNIHLHLEAGATLLASTRIEDYQQHLTQSQAELSQHVLLFAVGQRNITLSGKGVIDGQGEAWFAVEKDEQGYRLPRPQRPRIIVFEDCQQVTLQDFTIVQAPMWTVHLVSCCHVHIDHLTIDNNMSMPNTDALDIDSCEAVFVSNSYFSAADDAICIKTTQKPQHLRRTAQKIMITNCLLRSYSCAFKIGTETFDDIEDVTVSGCTIFDSNRAIGLLSRDGGAFRRLMFSNLTLACRHGPPCHWGKADALFVSVRTRDPAVVPGNIEQLQFSNVTGVMEGAINLHAEQHGQIRDVMLSNVQLRQTEAQGVEQGHYDVRPPCNPQSPTGMGLDNAYKLDAVTGLAFGVAAYPNGLPGVYAQGVENLQLLNLSIARPQPLPPGWCIETVQIFSL</sequence>
<evidence type="ECO:0000256" key="4">
    <source>
        <dbReference type="RuleBase" id="RU361169"/>
    </source>
</evidence>
<dbReference type="SUPFAM" id="SSF51126">
    <property type="entry name" value="Pectin lyase-like"/>
    <property type="match status" value="1"/>
</dbReference>
<dbReference type="Proteomes" id="UP000193558">
    <property type="component" value="Unassembled WGS sequence"/>
</dbReference>
<evidence type="ECO:0000256" key="3">
    <source>
        <dbReference type="ARBA" id="ARBA00023295"/>
    </source>
</evidence>
<evidence type="ECO:0000313" key="6">
    <source>
        <dbReference type="Proteomes" id="UP000193558"/>
    </source>
</evidence>
<dbReference type="InterPro" id="IPR011050">
    <property type="entry name" value="Pectin_lyase_fold/virulence"/>
</dbReference>
<evidence type="ECO:0008006" key="7">
    <source>
        <dbReference type="Google" id="ProtNLM"/>
    </source>
</evidence>
<comment type="similarity">
    <text evidence="1 4">Belongs to the glycosyl hydrolase 28 family.</text>
</comment>
<dbReference type="AlphaFoldDB" id="A0A1X1CZP7"/>
<protein>
    <recommendedName>
        <fullName evidence="7">Glycoside hydrolase family 28 protein</fullName>
    </recommendedName>
</protein>
<dbReference type="InterPro" id="IPR012334">
    <property type="entry name" value="Pectin_lyas_fold"/>
</dbReference>
<dbReference type="RefSeq" id="WP_084934372.1">
    <property type="nucleotide sequence ID" value="NZ_MLFR01000007.1"/>
</dbReference>
<dbReference type="InterPro" id="IPR051801">
    <property type="entry name" value="GH28_Enzymes"/>
</dbReference>
<dbReference type="EMBL" id="MLFR01000007">
    <property type="protein sequence ID" value="ORM69856.1"/>
    <property type="molecule type" value="Genomic_DNA"/>
</dbReference>
<evidence type="ECO:0000256" key="2">
    <source>
        <dbReference type="ARBA" id="ARBA00022801"/>
    </source>
</evidence>
<name>A0A1X1CZP7_9GAMM</name>
<dbReference type="OrthoDB" id="9795222at2"/>
<dbReference type="GO" id="GO:0005975">
    <property type="term" value="P:carbohydrate metabolic process"/>
    <property type="evidence" value="ECO:0007669"/>
    <property type="project" value="InterPro"/>
</dbReference>
<proteinExistence type="inferred from homology"/>
<evidence type="ECO:0000256" key="1">
    <source>
        <dbReference type="ARBA" id="ARBA00008834"/>
    </source>
</evidence>
<keyword evidence="2 4" id="KW-0378">Hydrolase</keyword>
<accession>A0A1X1CZP7</accession>
<dbReference type="PANTHER" id="PTHR31339">
    <property type="entry name" value="PECTIN LYASE-RELATED"/>
    <property type="match status" value="1"/>
</dbReference>
<dbReference type="Pfam" id="PF00295">
    <property type="entry name" value="Glyco_hydro_28"/>
    <property type="match status" value="1"/>
</dbReference>
<dbReference type="PANTHER" id="PTHR31339:SF9">
    <property type="entry name" value="PLASMIN AND FIBRONECTIN-BINDING PROTEIN A"/>
    <property type="match status" value="1"/>
</dbReference>
<comment type="caution">
    <text evidence="5">The sequence shown here is derived from an EMBL/GenBank/DDBJ whole genome shotgun (WGS) entry which is preliminary data.</text>
</comment>
<reference evidence="5 6" key="1">
    <citation type="journal article" date="2017" name="Antonie Van Leeuwenhoek">
        <title>Phylogenomic resolution of the bacterial genus Pantoea and its relationship with Erwinia and Tatumella.</title>
        <authorList>
            <person name="Palmer M."/>
            <person name="Steenkamp E.T."/>
            <person name="Coetzee M.P."/>
            <person name="Chan W.Y."/>
            <person name="van Zyl E."/>
            <person name="De Maayer P."/>
            <person name="Coutinho T.A."/>
            <person name="Blom J."/>
            <person name="Smits T.H."/>
            <person name="Duffy B."/>
            <person name="Venter S.N."/>
        </authorList>
    </citation>
    <scope>NUCLEOTIDE SEQUENCE [LARGE SCALE GENOMIC DNA]</scope>
    <source>
        <strain evidence="5 6">LMG 26275</strain>
    </source>
</reference>
<dbReference type="Gene3D" id="2.160.20.10">
    <property type="entry name" value="Single-stranded right-handed beta-helix, Pectin lyase-like"/>
    <property type="match status" value="1"/>
</dbReference>
<keyword evidence="3 4" id="KW-0326">Glycosidase</keyword>
<evidence type="ECO:0000313" key="5">
    <source>
        <dbReference type="EMBL" id="ORM69856.1"/>
    </source>
</evidence>
<gene>
    <name evidence="5" type="ORF">HA51_09845</name>
</gene>